<name>A0A2Y8ZXL9_9MICO</name>
<dbReference type="AlphaFoldDB" id="A0A2Y8ZXL9"/>
<dbReference type="Proteomes" id="UP000250222">
    <property type="component" value="Unassembled WGS sequence"/>
</dbReference>
<gene>
    <name evidence="7" type="ORF">SAMN05216184_101695</name>
</gene>
<organism evidence="7 8">
    <name type="scientific">Georgenia satyanarayanai</name>
    <dbReference type="NCBI Taxonomy" id="860221"/>
    <lineage>
        <taxon>Bacteria</taxon>
        <taxon>Bacillati</taxon>
        <taxon>Actinomycetota</taxon>
        <taxon>Actinomycetes</taxon>
        <taxon>Micrococcales</taxon>
        <taxon>Bogoriellaceae</taxon>
        <taxon>Georgenia</taxon>
    </lineage>
</organism>
<proteinExistence type="predicted"/>
<sequence length="256" mass="26534">MSPWLPGALAAVVLVGGYLTLLARRPAGLPPWPAWRTAAWVAGALTAAAALAPPLTEAAGGDHRAHMAQHLLLGMYAPLGLVAAAPVRLALGSLPTRGARRLSGLLRSRLLQVLSHPVVAAVLNVGGMVLLYLTPLHERAAASPALTAVVLAHFLLAGWLYTWSVAGPDPAPHRPGLPVRLGVLVVAAGAHAYLAKTLYARAVEGHHGTAHAEAGAQLMYYGGDGAELLLAVMLLAGWYRRARPRASSPGTRVAEA</sequence>
<keyword evidence="2" id="KW-1003">Cell membrane</keyword>
<feature type="transmembrane region" description="Helical" evidence="6">
    <location>
        <begin position="67"/>
        <end position="89"/>
    </location>
</feature>
<keyword evidence="4 6" id="KW-1133">Transmembrane helix</keyword>
<evidence type="ECO:0000256" key="4">
    <source>
        <dbReference type="ARBA" id="ARBA00022989"/>
    </source>
</evidence>
<evidence type="ECO:0000256" key="1">
    <source>
        <dbReference type="ARBA" id="ARBA00004651"/>
    </source>
</evidence>
<feature type="transmembrane region" description="Helical" evidence="6">
    <location>
        <begin position="177"/>
        <end position="199"/>
    </location>
</feature>
<evidence type="ECO:0000313" key="8">
    <source>
        <dbReference type="Proteomes" id="UP000250222"/>
    </source>
</evidence>
<protein>
    <submittedName>
        <fullName evidence="7">Putative membrane protein</fullName>
    </submittedName>
</protein>
<accession>A0A2Y8ZXL9</accession>
<evidence type="ECO:0000256" key="6">
    <source>
        <dbReference type="SAM" id="Phobius"/>
    </source>
</evidence>
<feature type="transmembrane region" description="Helical" evidence="6">
    <location>
        <begin position="110"/>
        <end position="133"/>
    </location>
</feature>
<feature type="transmembrane region" description="Helical" evidence="6">
    <location>
        <begin position="6"/>
        <end position="23"/>
    </location>
</feature>
<feature type="transmembrane region" description="Helical" evidence="6">
    <location>
        <begin position="219"/>
        <end position="239"/>
    </location>
</feature>
<dbReference type="GO" id="GO:0005886">
    <property type="term" value="C:plasma membrane"/>
    <property type="evidence" value="ECO:0007669"/>
    <property type="project" value="UniProtKB-SubCell"/>
</dbReference>
<feature type="transmembrane region" description="Helical" evidence="6">
    <location>
        <begin position="35"/>
        <end position="55"/>
    </location>
</feature>
<dbReference type="Pfam" id="PF09678">
    <property type="entry name" value="Caa3_CtaG"/>
    <property type="match status" value="1"/>
</dbReference>
<reference evidence="7 8" key="1">
    <citation type="submission" date="2016-10" db="EMBL/GenBank/DDBJ databases">
        <authorList>
            <person name="Cai Z."/>
        </authorList>
    </citation>
    <scope>NUCLEOTIDE SEQUENCE [LARGE SCALE GENOMIC DNA]</scope>
    <source>
        <strain evidence="7 8">CGMCC 1.10826</strain>
    </source>
</reference>
<keyword evidence="8" id="KW-1185">Reference proteome</keyword>
<dbReference type="EMBL" id="UETB01000001">
    <property type="protein sequence ID" value="SSA37061.1"/>
    <property type="molecule type" value="Genomic_DNA"/>
</dbReference>
<evidence type="ECO:0000313" key="7">
    <source>
        <dbReference type="EMBL" id="SSA37061.1"/>
    </source>
</evidence>
<dbReference type="InterPro" id="IPR019108">
    <property type="entry name" value="Caa3_assmbl_CtaG-rel"/>
</dbReference>
<dbReference type="RefSeq" id="WP_110851153.1">
    <property type="nucleotide sequence ID" value="NZ_QKLZ01000001.1"/>
</dbReference>
<feature type="transmembrane region" description="Helical" evidence="6">
    <location>
        <begin position="145"/>
        <end position="165"/>
    </location>
</feature>
<evidence type="ECO:0000256" key="5">
    <source>
        <dbReference type="ARBA" id="ARBA00023136"/>
    </source>
</evidence>
<evidence type="ECO:0000256" key="2">
    <source>
        <dbReference type="ARBA" id="ARBA00022475"/>
    </source>
</evidence>
<keyword evidence="3 6" id="KW-0812">Transmembrane</keyword>
<comment type="subcellular location">
    <subcellularLocation>
        <location evidence="1">Cell membrane</location>
        <topology evidence="1">Multi-pass membrane protein</topology>
    </subcellularLocation>
</comment>
<keyword evidence="5 6" id="KW-0472">Membrane</keyword>
<evidence type="ECO:0000256" key="3">
    <source>
        <dbReference type="ARBA" id="ARBA00022692"/>
    </source>
</evidence>
<dbReference type="OrthoDB" id="5024156at2"/>